<name>A0AAV2HYI5_LYMST</name>
<evidence type="ECO:0000313" key="2">
    <source>
        <dbReference type="EMBL" id="CAL1539188.1"/>
    </source>
</evidence>
<reference evidence="2 3" key="1">
    <citation type="submission" date="2024-04" db="EMBL/GenBank/DDBJ databases">
        <authorList>
            <consortium name="Genoscope - CEA"/>
            <person name="William W."/>
        </authorList>
    </citation>
    <scope>NUCLEOTIDE SEQUENCE [LARGE SCALE GENOMIC DNA]</scope>
</reference>
<dbReference type="EMBL" id="CAXITT010000331">
    <property type="protein sequence ID" value="CAL1539188.1"/>
    <property type="molecule type" value="Genomic_DNA"/>
</dbReference>
<feature type="coiled-coil region" evidence="1">
    <location>
        <begin position="255"/>
        <end position="286"/>
    </location>
</feature>
<dbReference type="Proteomes" id="UP001497497">
    <property type="component" value="Unassembled WGS sequence"/>
</dbReference>
<protein>
    <submittedName>
        <fullName evidence="2">Uncharacterized protein</fullName>
    </submittedName>
</protein>
<sequence length="409" mass="47017">MPIIISYISEIEKRIQIPCREKFLKLIKYKMNQNLIRSKISFLKEEKIWLHQTLEDLFDKILFSGENWLENQSHQSCDDIKHILDKAATFFTCKAEEIQAFDKQLDLELKPTVPGQAASTQLVQTTAITPSLPAAQKHSEMKEITSSLQTNLDAFSEKLSALEGRISPLDHNFKKLIDKQMSLEDNLSNLSLELLSVKEKQSSDEEVQTAKQLKTSKRLDKLSTKISEMDTEQNIRFDRILADQQEAGSKFKVTSDLTEQRIINLSDNLSELKEEYLTKIESVENQVTLMIDSSYHLESQFMALTQRMQGLDTTVQNLHGTVDDVSSSVTAASVKCETDLEQLKNRFVVLEEPRNEDMNSLASDLKDIKTKYEQVCQIVRNRLLPLVQLRQILNDRAKAERHDQEKRPL</sequence>
<keyword evidence="3" id="KW-1185">Reference proteome</keyword>
<accession>A0AAV2HYI5</accession>
<comment type="caution">
    <text evidence="2">The sequence shown here is derived from an EMBL/GenBank/DDBJ whole genome shotgun (WGS) entry which is preliminary data.</text>
</comment>
<organism evidence="2 3">
    <name type="scientific">Lymnaea stagnalis</name>
    <name type="common">Great pond snail</name>
    <name type="synonym">Helix stagnalis</name>
    <dbReference type="NCBI Taxonomy" id="6523"/>
    <lineage>
        <taxon>Eukaryota</taxon>
        <taxon>Metazoa</taxon>
        <taxon>Spiralia</taxon>
        <taxon>Lophotrochozoa</taxon>
        <taxon>Mollusca</taxon>
        <taxon>Gastropoda</taxon>
        <taxon>Heterobranchia</taxon>
        <taxon>Euthyneura</taxon>
        <taxon>Panpulmonata</taxon>
        <taxon>Hygrophila</taxon>
        <taxon>Lymnaeoidea</taxon>
        <taxon>Lymnaeidae</taxon>
        <taxon>Lymnaea</taxon>
    </lineage>
</organism>
<evidence type="ECO:0000256" key="1">
    <source>
        <dbReference type="SAM" id="Coils"/>
    </source>
</evidence>
<evidence type="ECO:0000313" key="3">
    <source>
        <dbReference type="Proteomes" id="UP001497497"/>
    </source>
</evidence>
<dbReference type="AlphaFoldDB" id="A0AAV2HYI5"/>
<keyword evidence="1" id="KW-0175">Coiled coil</keyword>
<proteinExistence type="predicted"/>
<gene>
    <name evidence="2" type="ORF">GSLYS_00013007001</name>
</gene>